<evidence type="ECO:0000256" key="1">
    <source>
        <dbReference type="ARBA" id="ARBA00004571"/>
    </source>
</evidence>
<keyword evidence="5" id="KW-0812">Transmembrane</keyword>
<comment type="subunit">
    <text evidence="2">Homotrimer.</text>
</comment>
<accession>B8JA06</accession>
<dbReference type="PANTHER" id="PTHR34501">
    <property type="entry name" value="PROTEIN YDDL-RELATED"/>
    <property type="match status" value="1"/>
</dbReference>
<dbReference type="AlphaFoldDB" id="B8JA06"/>
<dbReference type="Gene3D" id="2.40.160.10">
    <property type="entry name" value="Porin"/>
    <property type="match status" value="1"/>
</dbReference>
<proteinExistence type="predicted"/>
<dbReference type="CDD" id="cd00342">
    <property type="entry name" value="gram_neg_porins"/>
    <property type="match status" value="1"/>
</dbReference>
<evidence type="ECO:0000259" key="12">
    <source>
        <dbReference type="Pfam" id="PF13609"/>
    </source>
</evidence>
<keyword evidence="8" id="KW-0626">Porin</keyword>
<evidence type="ECO:0000256" key="2">
    <source>
        <dbReference type="ARBA" id="ARBA00011233"/>
    </source>
</evidence>
<evidence type="ECO:0000256" key="4">
    <source>
        <dbReference type="ARBA" id="ARBA00022452"/>
    </source>
</evidence>
<feature type="signal peptide" evidence="11">
    <location>
        <begin position="1"/>
        <end position="23"/>
    </location>
</feature>
<dbReference type="Pfam" id="PF13609">
    <property type="entry name" value="Porin_4"/>
    <property type="match status" value="1"/>
</dbReference>
<evidence type="ECO:0000256" key="3">
    <source>
        <dbReference type="ARBA" id="ARBA00022448"/>
    </source>
</evidence>
<dbReference type="InterPro" id="IPR050298">
    <property type="entry name" value="Gram-neg_bact_OMP"/>
</dbReference>
<evidence type="ECO:0000313" key="13">
    <source>
        <dbReference type="EMBL" id="ACL63709.1"/>
    </source>
</evidence>
<gene>
    <name evidence="13" type="ordered locus">A2cp1_0350</name>
</gene>
<feature type="chain" id="PRO_5002872643" evidence="11">
    <location>
        <begin position="24"/>
        <end position="431"/>
    </location>
</feature>
<dbReference type="InterPro" id="IPR033900">
    <property type="entry name" value="Gram_neg_porin_domain"/>
</dbReference>
<evidence type="ECO:0000313" key="14">
    <source>
        <dbReference type="Proteomes" id="UP000007089"/>
    </source>
</evidence>
<evidence type="ECO:0000256" key="5">
    <source>
        <dbReference type="ARBA" id="ARBA00022692"/>
    </source>
</evidence>
<name>B8JA06_ANAD2</name>
<evidence type="ECO:0000256" key="9">
    <source>
        <dbReference type="ARBA" id="ARBA00023136"/>
    </source>
</evidence>
<keyword evidence="3" id="KW-0813">Transport</keyword>
<sequence>MNMTHRRSLALLAALLLPAAASALEGDVTLYGTLMPFFDNARVSDPTRPGLSPATGGATQVSDAAYTGVAIPQRFRLTSGTSNIGFKGGFDVLGEDLQVFFQVESAVSPDGDAPNAWASRNSAVGVKGKFGRAFFGNWDTPYKYPVLLVGAVRGLNPFDNTITANPGFGVPGTTTQSGRVNGKADAAFNRRQGNSVQYWTPELYGFSARLAYSANESRTVASATAPSISPTISSGLVSWAYGPLLLRYAYERHQDYFGLSQLGGSPVSLTNRSSTDQGHEAIAQLALPTGTRVSLVGERLSYENEDRAVGAVREYARLAYYALLQQRFGAHQVFGSFGQSDAGECKVVGGGACTVNGLGATQWNAGYSYALTKAADVYVAYYETRNDRSASYGVVGGPGAVAPGGDTRGFGLGLLYTFAATANVGAPKGSP</sequence>
<dbReference type="GO" id="GO:0046930">
    <property type="term" value="C:pore complex"/>
    <property type="evidence" value="ECO:0007669"/>
    <property type="project" value="UniProtKB-KW"/>
</dbReference>
<evidence type="ECO:0000256" key="11">
    <source>
        <dbReference type="SAM" id="SignalP"/>
    </source>
</evidence>
<comment type="subcellular location">
    <subcellularLocation>
        <location evidence="1">Cell outer membrane</location>
        <topology evidence="1">Multi-pass membrane protein</topology>
    </subcellularLocation>
</comment>
<dbReference type="GO" id="GO:0015288">
    <property type="term" value="F:porin activity"/>
    <property type="evidence" value="ECO:0007669"/>
    <property type="project" value="UniProtKB-KW"/>
</dbReference>
<dbReference type="EMBL" id="CP001359">
    <property type="protein sequence ID" value="ACL63709.1"/>
    <property type="molecule type" value="Genomic_DNA"/>
</dbReference>
<keyword evidence="7" id="KW-0406">Ion transport</keyword>
<evidence type="ECO:0000256" key="8">
    <source>
        <dbReference type="ARBA" id="ARBA00023114"/>
    </source>
</evidence>
<reference evidence="13" key="1">
    <citation type="submission" date="2009-01" db="EMBL/GenBank/DDBJ databases">
        <title>Complete sequence of Anaeromyxobacter dehalogenans 2CP-1.</title>
        <authorList>
            <consortium name="US DOE Joint Genome Institute"/>
            <person name="Lucas S."/>
            <person name="Copeland A."/>
            <person name="Lapidus A."/>
            <person name="Glavina del Rio T."/>
            <person name="Dalin E."/>
            <person name="Tice H."/>
            <person name="Bruce D."/>
            <person name="Goodwin L."/>
            <person name="Pitluck S."/>
            <person name="Saunders E."/>
            <person name="Brettin T."/>
            <person name="Detter J.C."/>
            <person name="Han C."/>
            <person name="Larimer F."/>
            <person name="Land M."/>
            <person name="Hauser L."/>
            <person name="Kyrpides N."/>
            <person name="Ovchinnikova G."/>
            <person name="Beliaev A.S."/>
            <person name="Richardson P."/>
        </authorList>
    </citation>
    <scope>NUCLEOTIDE SEQUENCE</scope>
    <source>
        <strain evidence="13">2CP-1</strain>
    </source>
</reference>
<dbReference type="PANTHER" id="PTHR34501:SF9">
    <property type="entry name" value="MAJOR OUTER MEMBRANE PROTEIN P.IA"/>
    <property type="match status" value="1"/>
</dbReference>
<dbReference type="SUPFAM" id="SSF56935">
    <property type="entry name" value="Porins"/>
    <property type="match status" value="1"/>
</dbReference>
<dbReference type="Proteomes" id="UP000007089">
    <property type="component" value="Chromosome"/>
</dbReference>
<dbReference type="KEGG" id="acp:A2cp1_0350"/>
<dbReference type="GO" id="GO:0006811">
    <property type="term" value="P:monoatomic ion transport"/>
    <property type="evidence" value="ECO:0007669"/>
    <property type="project" value="UniProtKB-KW"/>
</dbReference>
<keyword evidence="14" id="KW-1185">Reference proteome</keyword>
<keyword evidence="10" id="KW-0998">Cell outer membrane</keyword>
<protein>
    <submittedName>
        <fullName evidence="13">Porin</fullName>
    </submittedName>
</protein>
<evidence type="ECO:0000256" key="6">
    <source>
        <dbReference type="ARBA" id="ARBA00022729"/>
    </source>
</evidence>
<keyword evidence="9" id="KW-0472">Membrane</keyword>
<organism evidence="13 14">
    <name type="scientific">Anaeromyxobacter dehalogenans (strain ATCC BAA-258 / DSM 21875 / 2CP-1)</name>
    <dbReference type="NCBI Taxonomy" id="455488"/>
    <lineage>
        <taxon>Bacteria</taxon>
        <taxon>Pseudomonadati</taxon>
        <taxon>Myxococcota</taxon>
        <taxon>Myxococcia</taxon>
        <taxon>Myxococcales</taxon>
        <taxon>Cystobacterineae</taxon>
        <taxon>Anaeromyxobacteraceae</taxon>
        <taxon>Anaeromyxobacter</taxon>
    </lineage>
</organism>
<evidence type="ECO:0000256" key="10">
    <source>
        <dbReference type="ARBA" id="ARBA00023237"/>
    </source>
</evidence>
<dbReference type="GO" id="GO:0009279">
    <property type="term" value="C:cell outer membrane"/>
    <property type="evidence" value="ECO:0007669"/>
    <property type="project" value="UniProtKB-SubCell"/>
</dbReference>
<feature type="domain" description="Porin" evidence="12">
    <location>
        <begin position="10"/>
        <end position="388"/>
    </location>
</feature>
<keyword evidence="4" id="KW-1134">Transmembrane beta strand</keyword>
<dbReference type="HOGENOM" id="CLU_038238_1_1_7"/>
<evidence type="ECO:0000256" key="7">
    <source>
        <dbReference type="ARBA" id="ARBA00023065"/>
    </source>
</evidence>
<keyword evidence="6 11" id="KW-0732">Signal</keyword>
<dbReference type="InterPro" id="IPR023614">
    <property type="entry name" value="Porin_dom_sf"/>
</dbReference>